<evidence type="ECO:0000313" key="2">
    <source>
        <dbReference type="EMBL" id="KAH3788287.1"/>
    </source>
</evidence>
<keyword evidence="1" id="KW-0732">Signal</keyword>
<dbReference type="AlphaFoldDB" id="A0A9D4IXK7"/>
<evidence type="ECO:0000313" key="3">
    <source>
        <dbReference type="Proteomes" id="UP000828390"/>
    </source>
</evidence>
<proteinExistence type="predicted"/>
<organism evidence="2 3">
    <name type="scientific">Dreissena polymorpha</name>
    <name type="common">Zebra mussel</name>
    <name type="synonym">Mytilus polymorpha</name>
    <dbReference type="NCBI Taxonomy" id="45954"/>
    <lineage>
        <taxon>Eukaryota</taxon>
        <taxon>Metazoa</taxon>
        <taxon>Spiralia</taxon>
        <taxon>Lophotrochozoa</taxon>
        <taxon>Mollusca</taxon>
        <taxon>Bivalvia</taxon>
        <taxon>Autobranchia</taxon>
        <taxon>Heteroconchia</taxon>
        <taxon>Euheterodonta</taxon>
        <taxon>Imparidentia</taxon>
        <taxon>Neoheterodontei</taxon>
        <taxon>Myida</taxon>
        <taxon>Dreissenoidea</taxon>
        <taxon>Dreissenidae</taxon>
        <taxon>Dreissena</taxon>
    </lineage>
</organism>
<evidence type="ECO:0000256" key="1">
    <source>
        <dbReference type="SAM" id="SignalP"/>
    </source>
</evidence>
<keyword evidence="3" id="KW-1185">Reference proteome</keyword>
<comment type="caution">
    <text evidence="2">The sequence shown here is derived from an EMBL/GenBank/DDBJ whole genome shotgun (WGS) entry which is preliminary data.</text>
</comment>
<feature type="chain" id="PRO_5038542099" evidence="1">
    <location>
        <begin position="18"/>
        <end position="55"/>
    </location>
</feature>
<sequence>MVVILLLIITLRSYSTSKSYKKSSAEREQSGDLFPNVHHGTVVFGNVSSDSLRRL</sequence>
<gene>
    <name evidence="2" type="ORF">DPMN_166423</name>
</gene>
<feature type="signal peptide" evidence="1">
    <location>
        <begin position="1"/>
        <end position="17"/>
    </location>
</feature>
<dbReference type="EMBL" id="JAIWYP010000008">
    <property type="protein sequence ID" value="KAH3788287.1"/>
    <property type="molecule type" value="Genomic_DNA"/>
</dbReference>
<accession>A0A9D4IXK7</accession>
<reference evidence="2" key="1">
    <citation type="journal article" date="2019" name="bioRxiv">
        <title>The Genome of the Zebra Mussel, Dreissena polymorpha: A Resource for Invasive Species Research.</title>
        <authorList>
            <person name="McCartney M.A."/>
            <person name="Auch B."/>
            <person name="Kono T."/>
            <person name="Mallez S."/>
            <person name="Zhang Y."/>
            <person name="Obille A."/>
            <person name="Becker A."/>
            <person name="Abrahante J.E."/>
            <person name="Garbe J."/>
            <person name="Badalamenti J.P."/>
            <person name="Herman A."/>
            <person name="Mangelson H."/>
            <person name="Liachko I."/>
            <person name="Sullivan S."/>
            <person name="Sone E.D."/>
            <person name="Koren S."/>
            <person name="Silverstein K.A.T."/>
            <person name="Beckman K.B."/>
            <person name="Gohl D.M."/>
        </authorList>
    </citation>
    <scope>NUCLEOTIDE SEQUENCE</scope>
    <source>
        <strain evidence="2">Duluth1</strain>
        <tissue evidence="2">Whole animal</tissue>
    </source>
</reference>
<reference evidence="2" key="2">
    <citation type="submission" date="2020-11" db="EMBL/GenBank/DDBJ databases">
        <authorList>
            <person name="McCartney M.A."/>
            <person name="Auch B."/>
            <person name="Kono T."/>
            <person name="Mallez S."/>
            <person name="Becker A."/>
            <person name="Gohl D.M."/>
            <person name="Silverstein K.A.T."/>
            <person name="Koren S."/>
            <person name="Bechman K.B."/>
            <person name="Herman A."/>
            <person name="Abrahante J.E."/>
            <person name="Garbe J."/>
        </authorList>
    </citation>
    <scope>NUCLEOTIDE SEQUENCE</scope>
    <source>
        <strain evidence="2">Duluth1</strain>
        <tissue evidence="2">Whole animal</tissue>
    </source>
</reference>
<dbReference type="Proteomes" id="UP000828390">
    <property type="component" value="Unassembled WGS sequence"/>
</dbReference>
<name>A0A9D4IXK7_DREPO</name>
<protein>
    <submittedName>
        <fullName evidence="2">Uncharacterized protein</fullName>
    </submittedName>
</protein>